<dbReference type="Proteomes" id="UP000646946">
    <property type="component" value="Unassembled WGS sequence"/>
</dbReference>
<organism evidence="6 7">
    <name type="scientific">Candidatus Naiadarchaeum limnaeum</name>
    <dbReference type="NCBI Taxonomy" id="2756139"/>
    <lineage>
        <taxon>Archaea</taxon>
        <taxon>Candidatus Undinarchaeota</taxon>
        <taxon>Candidatus Undinarchaeia</taxon>
        <taxon>Candidatus Naiadarchaeales</taxon>
        <taxon>Candidatus Naiadarchaeaceae</taxon>
        <taxon>Candidatus Naiadarchaeum</taxon>
    </lineage>
</organism>
<proteinExistence type="predicted"/>
<evidence type="ECO:0000256" key="2">
    <source>
        <dbReference type="ARBA" id="ARBA00022793"/>
    </source>
</evidence>
<dbReference type="GO" id="GO:0005737">
    <property type="term" value="C:cytoplasm"/>
    <property type="evidence" value="ECO:0007669"/>
    <property type="project" value="TreeGrafter"/>
</dbReference>
<evidence type="ECO:0000313" key="6">
    <source>
        <dbReference type="EMBL" id="HIK00699.1"/>
    </source>
</evidence>
<dbReference type="GO" id="GO:0033320">
    <property type="term" value="P:UDP-D-xylose biosynthetic process"/>
    <property type="evidence" value="ECO:0007669"/>
    <property type="project" value="UniProtKB-UniPathway"/>
</dbReference>
<accession>A0A832XGX7</accession>
<sequence>MKRVLVTGGAGFIGSHLCEALLKKGHEVVCFDNFFRGKQENVEHLIGRKDFTLIKGDIRNGAEVEKVVQDCDIVHHLAAINGTKYFYEEPILITDVNVAGTLNVLKACADTDVRRITFASSPEVYGLPEKIPTPEDAFSIFDNPTKTLRHSYSTSKYLGDVLCLAFHEKYGLPVTVLRYFNIYGPKLIGTEYGQVVSIFIKKALEGKPIEIFGDGKQTRSFTYVSDAVDATIRAQEKEKAIGQALNVGIQKETTIKELANRVLKITKSNSKIVHKPALVGDAKRRCPDTKKAKKILGWGAKTNLDEGLKKTIEWFKAE</sequence>
<name>A0A832XGX7_9ARCH</name>
<feature type="domain" description="NAD-dependent epimerase/dehydratase" evidence="5">
    <location>
        <begin position="4"/>
        <end position="248"/>
    </location>
</feature>
<dbReference type="PANTHER" id="PTHR43078:SF6">
    <property type="entry name" value="UDP-GLUCURONIC ACID DECARBOXYLASE 1"/>
    <property type="match status" value="1"/>
</dbReference>
<gene>
    <name evidence="6" type="ORF">H1016_04115</name>
</gene>
<dbReference type="PANTHER" id="PTHR43078">
    <property type="entry name" value="UDP-GLUCURONIC ACID DECARBOXYLASE-RELATED"/>
    <property type="match status" value="1"/>
</dbReference>
<keyword evidence="7" id="KW-1185">Reference proteome</keyword>
<evidence type="ECO:0000313" key="7">
    <source>
        <dbReference type="Proteomes" id="UP000646946"/>
    </source>
</evidence>
<dbReference type="GO" id="GO:0042732">
    <property type="term" value="P:D-xylose metabolic process"/>
    <property type="evidence" value="ECO:0007669"/>
    <property type="project" value="InterPro"/>
</dbReference>
<keyword evidence="4" id="KW-0456">Lyase</keyword>
<evidence type="ECO:0000259" key="5">
    <source>
        <dbReference type="Pfam" id="PF01370"/>
    </source>
</evidence>
<evidence type="ECO:0000256" key="3">
    <source>
        <dbReference type="ARBA" id="ARBA00023027"/>
    </source>
</evidence>
<reference evidence="6 7" key="1">
    <citation type="journal article" name="Nat. Commun.">
        <title>Undinarchaeota illuminate DPANN phylogeny and the impact of gene transfer on archaeal evolution.</title>
        <authorList>
            <person name="Dombrowski N."/>
            <person name="Williams T.A."/>
            <person name="Sun J."/>
            <person name="Woodcroft B.J."/>
            <person name="Lee J.H."/>
            <person name="Minh B.Q."/>
            <person name="Rinke C."/>
            <person name="Spang A."/>
        </authorList>
    </citation>
    <scope>NUCLEOTIDE SEQUENCE [LARGE SCALE GENOMIC DNA]</scope>
    <source>
        <strain evidence="6">MAG_bin1129</strain>
    </source>
</reference>
<comment type="caution">
    <text evidence="6">The sequence shown here is derived from an EMBL/GenBank/DDBJ whole genome shotgun (WGS) entry which is preliminary data.</text>
</comment>
<dbReference type="GO" id="GO:0048040">
    <property type="term" value="F:UDP-glucuronate decarboxylase activity"/>
    <property type="evidence" value="ECO:0007669"/>
    <property type="project" value="TreeGrafter"/>
</dbReference>
<dbReference type="AlphaFoldDB" id="A0A832XGX7"/>
<dbReference type="InterPro" id="IPR044516">
    <property type="entry name" value="UXS-like"/>
</dbReference>
<evidence type="ECO:0000256" key="4">
    <source>
        <dbReference type="ARBA" id="ARBA00023239"/>
    </source>
</evidence>
<comment type="cofactor">
    <cofactor evidence="1">
        <name>NAD(+)</name>
        <dbReference type="ChEBI" id="CHEBI:57540"/>
    </cofactor>
</comment>
<protein>
    <submittedName>
        <fullName evidence="6">SDR family NAD(P)-dependent oxidoreductase</fullName>
    </submittedName>
</protein>
<keyword evidence="3" id="KW-0520">NAD</keyword>
<dbReference type="InterPro" id="IPR036291">
    <property type="entry name" value="NAD(P)-bd_dom_sf"/>
</dbReference>
<dbReference type="EMBL" id="DVAB01000033">
    <property type="protein sequence ID" value="HIK00699.1"/>
    <property type="molecule type" value="Genomic_DNA"/>
</dbReference>
<dbReference type="Pfam" id="PF01370">
    <property type="entry name" value="Epimerase"/>
    <property type="match status" value="1"/>
</dbReference>
<dbReference type="GO" id="GO:0070403">
    <property type="term" value="F:NAD+ binding"/>
    <property type="evidence" value="ECO:0007669"/>
    <property type="project" value="InterPro"/>
</dbReference>
<evidence type="ECO:0000256" key="1">
    <source>
        <dbReference type="ARBA" id="ARBA00001911"/>
    </source>
</evidence>
<dbReference type="SUPFAM" id="SSF51735">
    <property type="entry name" value="NAD(P)-binding Rossmann-fold domains"/>
    <property type="match status" value="1"/>
</dbReference>
<dbReference type="Gene3D" id="3.40.50.720">
    <property type="entry name" value="NAD(P)-binding Rossmann-like Domain"/>
    <property type="match status" value="1"/>
</dbReference>
<dbReference type="UniPathway" id="UPA00796">
    <property type="reaction ID" value="UER00771"/>
</dbReference>
<dbReference type="InterPro" id="IPR001509">
    <property type="entry name" value="Epimerase_deHydtase"/>
</dbReference>
<keyword evidence="2" id="KW-0210">Decarboxylase</keyword>